<keyword evidence="10" id="KW-1185">Reference proteome</keyword>
<evidence type="ECO:0000313" key="9">
    <source>
        <dbReference type="EMBL" id="ASY10790.1"/>
    </source>
</evidence>
<dbReference type="InterPro" id="IPR011606">
    <property type="entry name" value="Brnchd-chn_aa_trnsp_permease"/>
</dbReference>
<feature type="transmembrane region" description="Helical" evidence="8">
    <location>
        <begin position="220"/>
        <end position="237"/>
    </location>
</feature>
<gene>
    <name evidence="9" type="ORF">A1s21148_04605</name>
</gene>
<protein>
    <submittedName>
        <fullName evidence="9">Branched-chain amino acid ABC transporter permease</fullName>
    </submittedName>
</protein>
<evidence type="ECO:0000256" key="3">
    <source>
        <dbReference type="ARBA" id="ARBA00022448"/>
    </source>
</evidence>
<keyword evidence="7 8" id="KW-0472">Membrane</keyword>
<evidence type="ECO:0000313" key="10">
    <source>
        <dbReference type="Proteomes" id="UP000217144"/>
    </source>
</evidence>
<feature type="transmembrane region" description="Helical" evidence="8">
    <location>
        <begin position="198"/>
        <end position="214"/>
    </location>
</feature>
<dbReference type="AlphaFoldDB" id="A0AAD0E4S1"/>
<dbReference type="GO" id="GO:1903785">
    <property type="term" value="P:L-valine transmembrane transport"/>
    <property type="evidence" value="ECO:0007669"/>
    <property type="project" value="TreeGrafter"/>
</dbReference>
<feature type="transmembrane region" description="Helical" evidence="8">
    <location>
        <begin position="170"/>
        <end position="191"/>
    </location>
</feature>
<dbReference type="Pfam" id="PF03591">
    <property type="entry name" value="AzlC"/>
    <property type="match status" value="1"/>
</dbReference>
<dbReference type="PANTHER" id="PTHR34979">
    <property type="entry name" value="INNER MEMBRANE PROTEIN YGAZ"/>
    <property type="match status" value="1"/>
</dbReference>
<sequence>MALPHRGYLGQNAPVSRVNRATAAQSLSVSLTVGAYGIAFGAASVAAGFTVLQSCLLSLLTFTGASQFAVVGVLGAGGSALSGIATATLLGVRNTLYGLRMAPVLNVRGLKRIFAAQLTIDESTGVALSQEHLGVREARQGFWLTGIGVYIFWNLFTLAGALGAQAMGNPAAWGLDAAVPAAFLGLLWPRLTNKSERLLAVAACALALAMTPYFVPGVPIIATALLAVIFGLGAKIWR</sequence>
<keyword evidence="3" id="KW-0813">Transport</keyword>
<feature type="transmembrane region" description="Helical" evidence="8">
    <location>
        <begin position="35"/>
        <end position="62"/>
    </location>
</feature>
<feature type="transmembrane region" description="Helical" evidence="8">
    <location>
        <begin position="68"/>
        <end position="92"/>
    </location>
</feature>
<evidence type="ECO:0000256" key="8">
    <source>
        <dbReference type="SAM" id="Phobius"/>
    </source>
</evidence>
<dbReference type="Proteomes" id="UP000217144">
    <property type="component" value="Chromosome"/>
</dbReference>
<feature type="transmembrane region" description="Helical" evidence="8">
    <location>
        <begin position="142"/>
        <end position="164"/>
    </location>
</feature>
<keyword evidence="6 8" id="KW-1133">Transmembrane helix</keyword>
<evidence type="ECO:0000256" key="6">
    <source>
        <dbReference type="ARBA" id="ARBA00022989"/>
    </source>
</evidence>
<keyword evidence="5 8" id="KW-0812">Transmembrane</keyword>
<comment type="subcellular location">
    <subcellularLocation>
        <location evidence="1">Cell membrane</location>
        <topology evidence="1">Multi-pass membrane protein</topology>
    </subcellularLocation>
</comment>
<evidence type="ECO:0000256" key="1">
    <source>
        <dbReference type="ARBA" id="ARBA00004651"/>
    </source>
</evidence>
<evidence type="ECO:0000256" key="4">
    <source>
        <dbReference type="ARBA" id="ARBA00022475"/>
    </source>
</evidence>
<evidence type="ECO:0000256" key="7">
    <source>
        <dbReference type="ARBA" id="ARBA00023136"/>
    </source>
</evidence>
<comment type="similarity">
    <text evidence="2">Belongs to the AzlC family.</text>
</comment>
<proteinExistence type="inferred from homology"/>
<dbReference type="EMBL" id="CP016769">
    <property type="protein sequence ID" value="ASY10790.1"/>
    <property type="molecule type" value="Genomic_DNA"/>
</dbReference>
<organism evidence="9 10">
    <name type="scientific">Candidatus Planktophila lacus</name>
    <dbReference type="NCBI Taxonomy" id="1884913"/>
    <lineage>
        <taxon>Bacteria</taxon>
        <taxon>Bacillati</taxon>
        <taxon>Actinomycetota</taxon>
        <taxon>Actinomycetes</taxon>
        <taxon>Candidatus Nanopelagicales</taxon>
        <taxon>Candidatus Nanopelagicaceae</taxon>
        <taxon>Candidatus Planktophila</taxon>
    </lineage>
</organism>
<dbReference type="GO" id="GO:0005886">
    <property type="term" value="C:plasma membrane"/>
    <property type="evidence" value="ECO:0007669"/>
    <property type="project" value="UniProtKB-SubCell"/>
</dbReference>
<reference evidence="9 10" key="1">
    <citation type="submission" date="2016-07" db="EMBL/GenBank/DDBJ databases">
        <title>High microdiversification within the ubiquitous acI lineage of Actinobacteria.</title>
        <authorList>
            <person name="Neuenschwander S.M."/>
            <person name="Salcher M."/>
            <person name="Ghai R."/>
            <person name="Pernthaler J."/>
        </authorList>
    </citation>
    <scope>NUCLEOTIDE SEQUENCE [LARGE SCALE GENOMIC DNA]</scope>
    <source>
        <strain evidence="9">MMS-21-148</strain>
    </source>
</reference>
<accession>A0AAD0E4S1</accession>
<dbReference type="KEGG" id="plan:A1s21148_04605"/>
<name>A0AAD0E4S1_9ACTN</name>
<evidence type="ECO:0000256" key="2">
    <source>
        <dbReference type="ARBA" id="ARBA00010735"/>
    </source>
</evidence>
<evidence type="ECO:0000256" key="5">
    <source>
        <dbReference type="ARBA" id="ARBA00022692"/>
    </source>
</evidence>
<keyword evidence="4" id="KW-1003">Cell membrane</keyword>
<dbReference type="PANTHER" id="PTHR34979:SF1">
    <property type="entry name" value="INNER MEMBRANE PROTEIN YGAZ"/>
    <property type="match status" value="1"/>
</dbReference>